<dbReference type="SUPFAM" id="SSF140869">
    <property type="entry name" value="GUN4-like"/>
    <property type="match status" value="1"/>
</dbReference>
<dbReference type="PANTHER" id="PTHR34800:SF1">
    <property type="entry name" value="TETRAPYRROLE-BINDING PROTEIN, CHLOROPLASTIC"/>
    <property type="match status" value="1"/>
</dbReference>
<evidence type="ECO:0000313" key="3">
    <source>
        <dbReference type="Proteomes" id="UP000647836"/>
    </source>
</evidence>
<dbReference type="InterPro" id="IPR037215">
    <property type="entry name" value="GUN4-like_sf"/>
</dbReference>
<dbReference type="EMBL" id="JADEXF010000666">
    <property type="protein sequence ID" value="MBE9106874.1"/>
    <property type="molecule type" value="Genomic_DNA"/>
</dbReference>
<dbReference type="PANTHER" id="PTHR34800">
    <property type="entry name" value="TETRAPYRROLE-BINDING PROTEIN, CHLOROPLASTIC"/>
    <property type="match status" value="1"/>
</dbReference>
<proteinExistence type="predicted"/>
<name>A0ABR9U2I3_9NOSO</name>
<dbReference type="Proteomes" id="UP000647836">
    <property type="component" value="Unassembled WGS sequence"/>
</dbReference>
<organism evidence="2 3">
    <name type="scientific">Nostoc cf. edaphicum LEGE 07299</name>
    <dbReference type="NCBI Taxonomy" id="2777974"/>
    <lineage>
        <taxon>Bacteria</taxon>
        <taxon>Bacillati</taxon>
        <taxon>Cyanobacteriota</taxon>
        <taxon>Cyanophyceae</taxon>
        <taxon>Nostocales</taxon>
        <taxon>Nostocaceae</taxon>
        <taxon>Nostoc</taxon>
    </lineage>
</organism>
<gene>
    <name evidence="2" type="ORF">IQ229_18665</name>
</gene>
<protein>
    <submittedName>
        <fullName evidence="2">GUN4 domain-containing protein</fullName>
    </submittedName>
</protein>
<dbReference type="Gene3D" id="1.10.10.1770">
    <property type="entry name" value="Gun4-like"/>
    <property type="match status" value="1"/>
</dbReference>
<keyword evidence="3" id="KW-1185">Reference proteome</keyword>
<comment type="caution">
    <text evidence="2">The sequence shown here is derived from an EMBL/GenBank/DDBJ whole genome shotgun (WGS) entry which is preliminary data.</text>
</comment>
<feature type="domain" description="GUN4-like" evidence="1">
    <location>
        <begin position="12"/>
        <end position="97"/>
    </location>
</feature>
<dbReference type="RefSeq" id="WP_194046262.1">
    <property type="nucleotide sequence ID" value="NZ_JADEXF010000666.1"/>
</dbReference>
<feature type="non-terminal residue" evidence="2">
    <location>
        <position position="1"/>
    </location>
</feature>
<evidence type="ECO:0000313" key="2">
    <source>
        <dbReference type="EMBL" id="MBE9106874.1"/>
    </source>
</evidence>
<reference evidence="2 3" key="1">
    <citation type="submission" date="2020-10" db="EMBL/GenBank/DDBJ databases">
        <authorList>
            <person name="Castelo-Branco R."/>
            <person name="Eusebio N."/>
            <person name="Adriana R."/>
            <person name="Vieira A."/>
            <person name="Brugerolle De Fraissinette N."/>
            <person name="Rezende De Castro R."/>
            <person name="Schneider M.P."/>
            <person name="Vasconcelos V."/>
            <person name="Leao P.N."/>
        </authorList>
    </citation>
    <scope>NUCLEOTIDE SEQUENCE [LARGE SCALE GENOMIC DNA]</scope>
    <source>
        <strain evidence="2 3">LEGE 07299</strain>
    </source>
</reference>
<accession>A0ABR9U2I3</accession>
<dbReference type="Pfam" id="PF05419">
    <property type="entry name" value="GUN4"/>
    <property type="match status" value="1"/>
</dbReference>
<dbReference type="InterPro" id="IPR008629">
    <property type="entry name" value="GUN4-like"/>
</dbReference>
<evidence type="ECO:0000259" key="1">
    <source>
        <dbReference type="Pfam" id="PF05419"/>
    </source>
</evidence>
<sequence>EDIRQDPELMPKITEIDLLQIKIIDVLWDVYSKGRFSFHKQRDIFITVDKDYETFCENVGWKERAFLGLFFLDFLSWKSDNDIIFDIDAPEGHLPFWKPYIINPKQFLVRLIALDSK</sequence>